<reference evidence="2" key="2">
    <citation type="submission" date="2017-02" db="UniProtKB">
        <authorList>
            <consortium name="WormBaseParasite"/>
        </authorList>
    </citation>
    <scope>IDENTIFICATION</scope>
</reference>
<dbReference type="WBParaSite" id="ACAC_0001199301-mRNA-1">
    <property type="protein sequence ID" value="ACAC_0001199301-mRNA-1"/>
    <property type="gene ID" value="ACAC_0001199301"/>
</dbReference>
<accession>A0A0K0DKF9</accession>
<protein>
    <submittedName>
        <fullName evidence="2">Peptidase A2 domain-containing protein</fullName>
    </submittedName>
</protein>
<dbReference type="AlphaFoldDB" id="A0A0K0DKF9"/>
<dbReference type="Gene3D" id="2.40.70.10">
    <property type="entry name" value="Acid Proteases"/>
    <property type="match status" value="1"/>
</dbReference>
<evidence type="ECO:0000313" key="2">
    <source>
        <dbReference type="WBParaSite" id="ACAC_0001199301-mRNA-1"/>
    </source>
</evidence>
<dbReference type="InterPro" id="IPR021109">
    <property type="entry name" value="Peptidase_aspartic_dom_sf"/>
</dbReference>
<keyword evidence="1" id="KW-1185">Reference proteome</keyword>
<evidence type="ECO:0000313" key="1">
    <source>
        <dbReference type="Proteomes" id="UP000035642"/>
    </source>
</evidence>
<organism evidence="1 2">
    <name type="scientific">Angiostrongylus cantonensis</name>
    <name type="common">Rat lungworm</name>
    <dbReference type="NCBI Taxonomy" id="6313"/>
    <lineage>
        <taxon>Eukaryota</taxon>
        <taxon>Metazoa</taxon>
        <taxon>Ecdysozoa</taxon>
        <taxon>Nematoda</taxon>
        <taxon>Chromadorea</taxon>
        <taxon>Rhabditida</taxon>
        <taxon>Rhabditina</taxon>
        <taxon>Rhabditomorpha</taxon>
        <taxon>Strongyloidea</taxon>
        <taxon>Metastrongylidae</taxon>
        <taxon>Angiostrongylus</taxon>
    </lineage>
</organism>
<sequence length="129" mass="14896">MTLKNPTTRQLKKISVLLDTGAELSFIDEKLAEELRLLTMKETTLPPQTFGPDDIEENLSRKVPLEVRNVDVHQLSLFLFTHDAMTKPLQPPQISPQDVRFIRKHNLQPMFTKKNLKSNCFSCWAMTKC</sequence>
<name>A0A0K0DKF9_ANGCA</name>
<proteinExistence type="predicted"/>
<dbReference type="SUPFAM" id="SSF50630">
    <property type="entry name" value="Acid proteases"/>
    <property type="match status" value="1"/>
</dbReference>
<dbReference type="Proteomes" id="UP000035642">
    <property type="component" value="Unassembled WGS sequence"/>
</dbReference>
<reference evidence="1" key="1">
    <citation type="submission" date="2012-09" db="EMBL/GenBank/DDBJ databases">
        <authorList>
            <person name="Martin A.A."/>
        </authorList>
    </citation>
    <scope>NUCLEOTIDE SEQUENCE</scope>
</reference>
<dbReference type="Pfam" id="PF13650">
    <property type="entry name" value="Asp_protease_2"/>
    <property type="match status" value="1"/>
</dbReference>